<dbReference type="EMBL" id="CM042031">
    <property type="protein sequence ID" value="KAI3783688.1"/>
    <property type="molecule type" value="Genomic_DNA"/>
</dbReference>
<proteinExistence type="predicted"/>
<protein>
    <submittedName>
        <fullName evidence="1">Uncharacterized protein</fullName>
    </submittedName>
</protein>
<dbReference type="Proteomes" id="UP001056120">
    <property type="component" value="Linkage Group LG14"/>
</dbReference>
<evidence type="ECO:0000313" key="2">
    <source>
        <dbReference type="Proteomes" id="UP001056120"/>
    </source>
</evidence>
<sequence>MSVQTTSRKRKTLPLDSSNGQSVFTFMPVVSGEQNTVSVCTSSMLRVTARQRGLRSSLLGNGDAIQAVTHQRDKEYVERQIRLMSCYHVNNYVCDASPSTTKITPHPAVIRISTTTSLIPIAIPEGFPAYYFNFCRYDDLASRVDRHEILTGKLQLSTTDATYFLRFTDEALQEDITHLSENKTTISLLLQDKPEENIGNIFTCEASSISYKPKRTWYYRSCPTCHRKVYETSQGWSYCITTTIADETGTTTATFFDEAVQMLLGKECKQVIKEGYDNENDIPKPLLEASGQPLLLQLQFQVTPSPGSSRFTITRAFALQKQQLLPETTTPPTTVIRKEVSVPEISSAKRQLFQTEGTFFFLL</sequence>
<reference evidence="1 2" key="2">
    <citation type="journal article" date="2022" name="Mol. Ecol. Resour.">
        <title>The genomes of chicory, endive, great burdock and yacon provide insights into Asteraceae paleo-polyploidization history and plant inulin production.</title>
        <authorList>
            <person name="Fan W."/>
            <person name="Wang S."/>
            <person name="Wang H."/>
            <person name="Wang A."/>
            <person name="Jiang F."/>
            <person name="Liu H."/>
            <person name="Zhao H."/>
            <person name="Xu D."/>
            <person name="Zhang Y."/>
        </authorList>
    </citation>
    <scope>NUCLEOTIDE SEQUENCE [LARGE SCALE GENOMIC DNA]</scope>
    <source>
        <strain evidence="2">cv. Yunnan</strain>
        <tissue evidence="1">Leaves</tissue>
    </source>
</reference>
<reference evidence="2" key="1">
    <citation type="journal article" date="2022" name="Mol. Ecol. Resour.">
        <title>The genomes of chicory, endive, great burdock and yacon provide insights into Asteraceae palaeo-polyploidization history and plant inulin production.</title>
        <authorList>
            <person name="Fan W."/>
            <person name="Wang S."/>
            <person name="Wang H."/>
            <person name="Wang A."/>
            <person name="Jiang F."/>
            <person name="Liu H."/>
            <person name="Zhao H."/>
            <person name="Xu D."/>
            <person name="Zhang Y."/>
        </authorList>
    </citation>
    <scope>NUCLEOTIDE SEQUENCE [LARGE SCALE GENOMIC DNA]</scope>
    <source>
        <strain evidence="2">cv. Yunnan</strain>
    </source>
</reference>
<accession>A0ACB9GKJ3</accession>
<name>A0ACB9GKJ3_9ASTR</name>
<keyword evidence="2" id="KW-1185">Reference proteome</keyword>
<evidence type="ECO:0000313" key="1">
    <source>
        <dbReference type="EMBL" id="KAI3783688.1"/>
    </source>
</evidence>
<gene>
    <name evidence="1" type="ORF">L1987_42774</name>
</gene>
<organism evidence="1 2">
    <name type="scientific">Smallanthus sonchifolius</name>
    <dbReference type="NCBI Taxonomy" id="185202"/>
    <lineage>
        <taxon>Eukaryota</taxon>
        <taxon>Viridiplantae</taxon>
        <taxon>Streptophyta</taxon>
        <taxon>Embryophyta</taxon>
        <taxon>Tracheophyta</taxon>
        <taxon>Spermatophyta</taxon>
        <taxon>Magnoliopsida</taxon>
        <taxon>eudicotyledons</taxon>
        <taxon>Gunneridae</taxon>
        <taxon>Pentapetalae</taxon>
        <taxon>asterids</taxon>
        <taxon>campanulids</taxon>
        <taxon>Asterales</taxon>
        <taxon>Asteraceae</taxon>
        <taxon>Asteroideae</taxon>
        <taxon>Heliantheae alliance</taxon>
        <taxon>Millerieae</taxon>
        <taxon>Smallanthus</taxon>
    </lineage>
</organism>
<comment type="caution">
    <text evidence="1">The sequence shown here is derived from an EMBL/GenBank/DDBJ whole genome shotgun (WGS) entry which is preliminary data.</text>
</comment>